<organism evidence="1 2">
    <name type="scientific">Glycine soja</name>
    <name type="common">Wild soybean</name>
    <dbReference type="NCBI Taxonomy" id="3848"/>
    <lineage>
        <taxon>Eukaryota</taxon>
        <taxon>Viridiplantae</taxon>
        <taxon>Streptophyta</taxon>
        <taxon>Embryophyta</taxon>
        <taxon>Tracheophyta</taxon>
        <taxon>Spermatophyta</taxon>
        <taxon>Magnoliopsida</taxon>
        <taxon>eudicotyledons</taxon>
        <taxon>Gunneridae</taxon>
        <taxon>Pentapetalae</taxon>
        <taxon>rosids</taxon>
        <taxon>fabids</taxon>
        <taxon>Fabales</taxon>
        <taxon>Fabaceae</taxon>
        <taxon>Papilionoideae</taxon>
        <taxon>50 kb inversion clade</taxon>
        <taxon>NPAAA clade</taxon>
        <taxon>indigoferoid/millettioid clade</taxon>
        <taxon>Phaseoleae</taxon>
        <taxon>Glycine</taxon>
        <taxon>Glycine subgen. Soja</taxon>
    </lineage>
</organism>
<protein>
    <submittedName>
        <fullName evidence="1">Uncharacterized protein</fullName>
    </submittedName>
</protein>
<dbReference type="EMBL" id="QZWG01000018">
    <property type="protein sequence ID" value="RZB52541.1"/>
    <property type="molecule type" value="Genomic_DNA"/>
</dbReference>
<comment type="caution">
    <text evidence="1">The sequence shown here is derived from an EMBL/GenBank/DDBJ whole genome shotgun (WGS) entry which is preliminary data.</text>
</comment>
<sequence>MKLCFYTGLGLHFYIVFLVEEHTKADIFISKLYSMTRISYLRSYPENVEEDTKAVIFIYKKLRFLSQTIVAMAGILDRRSVDSGDRVADNQEAAKLE</sequence>
<reference evidence="1 2" key="1">
    <citation type="submission" date="2018-09" db="EMBL/GenBank/DDBJ databases">
        <title>A high-quality reference genome of wild soybean provides a powerful tool to mine soybean genomes.</title>
        <authorList>
            <person name="Xie M."/>
            <person name="Chung C.Y.L."/>
            <person name="Li M.-W."/>
            <person name="Wong F.-L."/>
            <person name="Chan T.-F."/>
            <person name="Lam H.-M."/>
        </authorList>
    </citation>
    <scope>NUCLEOTIDE SEQUENCE [LARGE SCALE GENOMIC DNA]</scope>
    <source>
        <strain evidence="2">cv. W05</strain>
        <tissue evidence="1">Hypocotyl of etiolated seedlings</tissue>
    </source>
</reference>
<evidence type="ECO:0000313" key="2">
    <source>
        <dbReference type="Proteomes" id="UP000289340"/>
    </source>
</evidence>
<keyword evidence="2" id="KW-1185">Reference proteome</keyword>
<evidence type="ECO:0000313" key="1">
    <source>
        <dbReference type="EMBL" id="RZB52541.1"/>
    </source>
</evidence>
<dbReference type="Proteomes" id="UP000289340">
    <property type="component" value="Chromosome 18"/>
</dbReference>
<proteinExistence type="predicted"/>
<dbReference type="AlphaFoldDB" id="A0A445FUI7"/>
<gene>
    <name evidence="1" type="ORF">D0Y65_048849</name>
</gene>
<name>A0A445FUI7_GLYSO</name>
<accession>A0A445FUI7</accession>